<evidence type="ECO:0000313" key="3">
    <source>
        <dbReference type="Proteomes" id="UP000481153"/>
    </source>
</evidence>
<accession>A0A6G0WD13</accession>
<name>A0A6G0WD13_9STRA</name>
<evidence type="ECO:0000313" key="2">
    <source>
        <dbReference type="EMBL" id="KAF0724845.1"/>
    </source>
</evidence>
<feature type="domain" description="RNase H type-1" evidence="1">
    <location>
        <begin position="112"/>
        <end position="244"/>
    </location>
</feature>
<dbReference type="CDD" id="cd09279">
    <property type="entry name" value="RNase_HI_like"/>
    <property type="match status" value="1"/>
</dbReference>
<dbReference type="SUPFAM" id="SSF53098">
    <property type="entry name" value="Ribonuclease H-like"/>
    <property type="match status" value="1"/>
</dbReference>
<dbReference type="InterPro" id="IPR012337">
    <property type="entry name" value="RNaseH-like_sf"/>
</dbReference>
<dbReference type="PROSITE" id="PS50879">
    <property type="entry name" value="RNASE_H_1"/>
    <property type="match status" value="1"/>
</dbReference>
<dbReference type="PANTHER" id="PTHR46387">
    <property type="entry name" value="POLYNUCLEOTIDYL TRANSFERASE, RIBONUCLEASE H-LIKE SUPERFAMILY PROTEIN"/>
    <property type="match status" value="1"/>
</dbReference>
<organism evidence="2 3">
    <name type="scientific">Aphanomyces euteiches</name>
    <dbReference type="NCBI Taxonomy" id="100861"/>
    <lineage>
        <taxon>Eukaryota</taxon>
        <taxon>Sar</taxon>
        <taxon>Stramenopiles</taxon>
        <taxon>Oomycota</taxon>
        <taxon>Saprolegniomycetes</taxon>
        <taxon>Saprolegniales</taxon>
        <taxon>Verrucalvaceae</taxon>
        <taxon>Aphanomyces</taxon>
    </lineage>
</organism>
<dbReference type="Pfam" id="PF13456">
    <property type="entry name" value="RVT_3"/>
    <property type="match status" value="1"/>
</dbReference>
<proteinExistence type="predicted"/>
<gene>
    <name evidence="2" type="ORF">Ae201684_016594</name>
</gene>
<dbReference type="AlphaFoldDB" id="A0A6G0WD13"/>
<keyword evidence="3" id="KW-1185">Reference proteome</keyword>
<comment type="caution">
    <text evidence="2">The sequence shown here is derived from an EMBL/GenBank/DDBJ whole genome shotgun (WGS) entry which is preliminary data.</text>
</comment>
<dbReference type="GO" id="GO:0004523">
    <property type="term" value="F:RNA-DNA hybrid ribonuclease activity"/>
    <property type="evidence" value="ECO:0007669"/>
    <property type="project" value="InterPro"/>
</dbReference>
<dbReference type="VEuPathDB" id="FungiDB:AeMF1_020289"/>
<dbReference type="InterPro" id="IPR036397">
    <property type="entry name" value="RNaseH_sf"/>
</dbReference>
<dbReference type="Gene3D" id="3.30.420.10">
    <property type="entry name" value="Ribonuclease H-like superfamily/Ribonuclease H"/>
    <property type="match status" value="1"/>
</dbReference>
<dbReference type="GO" id="GO:0003676">
    <property type="term" value="F:nucleic acid binding"/>
    <property type="evidence" value="ECO:0007669"/>
    <property type="project" value="InterPro"/>
</dbReference>
<dbReference type="InterPro" id="IPR002156">
    <property type="entry name" value="RNaseH_domain"/>
</dbReference>
<dbReference type="EMBL" id="VJMJ01000261">
    <property type="protein sequence ID" value="KAF0724845.1"/>
    <property type="molecule type" value="Genomic_DNA"/>
</dbReference>
<evidence type="ECO:0000259" key="1">
    <source>
        <dbReference type="PROSITE" id="PS50879"/>
    </source>
</evidence>
<reference evidence="2 3" key="1">
    <citation type="submission" date="2019-07" db="EMBL/GenBank/DDBJ databases">
        <title>Genomics analysis of Aphanomyces spp. identifies a new class of oomycete effector associated with host adaptation.</title>
        <authorList>
            <person name="Gaulin E."/>
        </authorList>
    </citation>
    <scope>NUCLEOTIDE SEQUENCE [LARGE SCALE GENOMIC DNA]</scope>
    <source>
        <strain evidence="2 3">ATCC 201684</strain>
    </source>
</reference>
<sequence length="374" mass="41902">MGEGSVGPPQSIEDMFLRSEKSDAGGVYTLRLAKLAQAKSENLHWAAMLAPWSIKVVQVQELDGRWNLPIMLTSTLRPPDSATLESFGLFEPNKTKDGLKPRQVRMPTITELNGAFLAAFDGSIKTSERFGAWGAIIWLPPEWKIIWASSGALEDATVNLAEYQGAISALEAALQLGIRSIHVFGDSKLVIHQALDWMQCKQPHLQGKLKELRKLEKQLTRVDYHHVLRRWNASADHLATMGMQHRGKAPKLTVEDLNELQEKNLLAELLQDQEEREAKQVESIPFDSTRGQTLAPERGKIWAFNPKPNSTTVGLSLNIRLGRISRAQDREKRLSTLKNYLKGNFDELEAEDISKASKEAGSYEIGEGNMHYID</sequence>
<protein>
    <recommendedName>
        <fullName evidence="1">RNase H type-1 domain-containing protein</fullName>
    </recommendedName>
</protein>
<dbReference type="Proteomes" id="UP000481153">
    <property type="component" value="Unassembled WGS sequence"/>
</dbReference>